<protein>
    <submittedName>
        <fullName evidence="2">TD and POZ domain-containing protein 2</fullName>
    </submittedName>
</protein>
<evidence type="ECO:0000313" key="3">
    <source>
        <dbReference type="Proteomes" id="UP000275267"/>
    </source>
</evidence>
<reference evidence="3" key="1">
    <citation type="journal article" date="2019" name="Nat. Commun.">
        <title>The genome of broomcorn millet.</title>
        <authorList>
            <person name="Zou C."/>
            <person name="Miki D."/>
            <person name="Li D."/>
            <person name="Tang Q."/>
            <person name="Xiao L."/>
            <person name="Rajput S."/>
            <person name="Deng P."/>
            <person name="Jia W."/>
            <person name="Huang R."/>
            <person name="Zhang M."/>
            <person name="Sun Y."/>
            <person name="Hu J."/>
            <person name="Fu X."/>
            <person name="Schnable P.S."/>
            <person name="Li F."/>
            <person name="Zhang H."/>
            <person name="Feng B."/>
            <person name="Zhu X."/>
            <person name="Liu R."/>
            <person name="Schnable J.C."/>
            <person name="Zhu J.-K."/>
            <person name="Zhang H."/>
        </authorList>
    </citation>
    <scope>NUCLEOTIDE SEQUENCE [LARGE SCALE GENOMIC DNA]</scope>
</reference>
<sequence>MTHQMPSSKTVSTCAPHREQGTHLFHILGYSQHRAAGASGCIMSDEFPVGGHDWILLFYPDGDGTLGKDASGSNRDCVVAALSLVHKNTKVQASLELRLLDQGTGPSLSVHKEVSRVFDANKHSSPAAAAAAAAPGSLATFRRFHPPPLFLLPVLSQR</sequence>
<name>A0A3L6RFU5_PANMI</name>
<feature type="domain" description="MATH" evidence="1">
    <location>
        <begin position="20"/>
        <end position="158"/>
    </location>
</feature>
<dbReference type="OrthoDB" id="289038at2759"/>
<dbReference type="Proteomes" id="UP000275267">
    <property type="component" value="Unassembled WGS sequence"/>
</dbReference>
<dbReference type="InterPro" id="IPR008974">
    <property type="entry name" value="TRAF-like"/>
</dbReference>
<dbReference type="SUPFAM" id="SSF49599">
    <property type="entry name" value="TRAF domain-like"/>
    <property type="match status" value="1"/>
</dbReference>
<dbReference type="InterPro" id="IPR045005">
    <property type="entry name" value="BPM1-6"/>
</dbReference>
<proteinExistence type="predicted"/>
<dbReference type="Pfam" id="PF22486">
    <property type="entry name" value="MATH_2"/>
    <property type="match status" value="1"/>
</dbReference>
<dbReference type="STRING" id="4540.A0A3L6RFU5"/>
<organism evidence="2 3">
    <name type="scientific">Panicum miliaceum</name>
    <name type="common">Proso millet</name>
    <name type="synonym">Broomcorn millet</name>
    <dbReference type="NCBI Taxonomy" id="4540"/>
    <lineage>
        <taxon>Eukaryota</taxon>
        <taxon>Viridiplantae</taxon>
        <taxon>Streptophyta</taxon>
        <taxon>Embryophyta</taxon>
        <taxon>Tracheophyta</taxon>
        <taxon>Spermatophyta</taxon>
        <taxon>Magnoliopsida</taxon>
        <taxon>Liliopsida</taxon>
        <taxon>Poales</taxon>
        <taxon>Poaceae</taxon>
        <taxon>PACMAD clade</taxon>
        <taxon>Panicoideae</taxon>
        <taxon>Panicodae</taxon>
        <taxon>Paniceae</taxon>
        <taxon>Panicinae</taxon>
        <taxon>Panicum</taxon>
        <taxon>Panicum sect. Panicum</taxon>
    </lineage>
</organism>
<accession>A0A3L6RFU5</accession>
<keyword evidence="3" id="KW-1185">Reference proteome</keyword>
<dbReference type="AlphaFoldDB" id="A0A3L6RFU5"/>
<evidence type="ECO:0000313" key="2">
    <source>
        <dbReference type="EMBL" id="RLN03334.1"/>
    </source>
</evidence>
<dbReference type="PANTHER" id="PTHR26379">
    <property type="entry name" value="BTB/POZ AND MATH DOMAIN-CONTAINING PROTEIN 1"/>
    <property type="match status" value="1"/>
</dbReference>
<dbReference type="CDD" id="cd00121">
    <property type="entry name" value="MATH"/>
    <property type="match status" value="1"/>
</dbReference>
<dbReference type="Gene3D" id="2.60.210.10">
    <property type="entry name" value="Apoptosis, Tumor Necrosis Factor Receptor Associated Protein 2, Chain A"/>
    <property type="match status" value="1"/>
</dbReference>
<comment type="caution">
    <text evidence="2">The sequence shown here is derived from an EMBL/GenBank/DDBJ whole genome shotgun (WGS) entry which is preliminary data.</text>
</comment>
<dbReference type="PROSITE" id="PS50144">
    <property type="entry name" value="MATH"/>
    <property type="match status" value="1"/>
</dbReference>
<dbReference type="GO" id="GO:0016567">
    <property type="term" value="P:protein ubiquitination"/>
    <property type="evidence" value="ECO:0007669"/>
    <property type="project" value="InterPro"/>
</dbReference>
<evidence type="ECO:0000259" key="1">
    <source>
        <dbReference type="PROSITE" id="PS50144"/>
    </source>
</evidence>
<dbReference type="PANTHER" id="PTHR26379:SF438">
    <property type="entry name" value="OS08G0128700 PROTEIN"/>
    <property type="match status" value="1"/>
</dbReference>
<dbReference type="InterPro" id="IPR002083">
    <property type="entry name" value="MATH/TRAF_dom"/>
</dbReference>
<dbReference type="EMBL" id="PQIB02000008">
    <property type="protein sequence ID" value="RLN03334.1"/>
    <property type="molecule type" value="Genomic_DNA"/>
</dbReference>
<gene>
    <name evidence="2" type="ORF">C2845_PM13G06480</name>
</gene>